<sequence>MSVEQLNHQLSLAHARITSQDRQIASQDQQIASQDQKIASQQTQLNKLTRMIGLPAVFVGYGGRFERRSCSLYALGFTGTVPFSKVTSRSISINYFEITFSSLEGFDLLGLCNDKNFIFINSQWELKSDPGRKLLLDVDEIEGPITIGSGIVWPSTNKFYKSEVPHIFFTINGQKIGKYIPVDSSSDMFHPKYDCHGDDAVVNVSLAEGFRYDVVNQDFGDDVYNEEDWDI</sequence>
<dbReference type="AlphaFoldDB" id="A0A6V7XR86"/>
<dbReference type="EMBL" id="CAJEWN010002086">
    <property type="protein sequence ID" value="CAD2201829.1"/>
    <property type="molecule type" value="Genomic_DNA"/>
</dbReference>
<proteinExistence type="predicted"/>
<dbReference type="Proteomes" id="UP000580250">
    <property type="component" value="Unassembled WGS sequence"/>
</dbReference>
<organism evidence="1 2">
    <name type="scientific">Meloidogyne enterolobii</name>
    <name type="common">Root-knot nematode worm</name>
    <name type="synonym">Meloidogyne mayaguensis</name>
    <dbReference type="NCBI Taxonomy" id="390850"/>
    <lineage>
        <taxon>Eukaryota</taxon>
        <taxon>Metazoa</taxon>
        <taxon>Ecdysozoa</taxon>
        <taxon>Nematoda</taxon>
        <taxon>Chromadorea</taxon>
        <taxon>Rhabditida</taxon>
        <taxon>Tylenchina</taxon>
        <taxon>Tylenchomorpha</taxon>
        <taxon>Tylenchoidea</taxon>
        <taxon>Meloidogynidae</taxon>
        <taxon>Meloidogyninae</taxon>
        <taxon>Meloidogyne</taxon>
    </lineage>
</organism>
<accession>A0A6V7XR86</accession>
<gene>
    <name evidence="1" type="ORF">MENT_LOCUS55412</name>
</gene>
<protein>
    <submittedName>
        <fullName evidence="1">Uncharacterized protein</fullName>
    </submittedName>
</protein>
<evidence type="ECO:0000313" key="2">
    <source>
        <dbReference type="Proteomes" id="UP000580250"/>
    </source>
</evidence>
<comment type="caution">
    <text evidence="1">The sequence shown here is derived from an EMBL/GenBank/DDBJ whole genome shotgun (WGS) entry which is preliminary data.</text>
</comment>
<name>A0A6V7XR86_MELEN</name>
<evidence type="ECO:0000313" key="1">
    <source>
        <dbReference type="EMBL" id="CAD2201829.1"/>
    </source>
</evidence>
<reference evidence="1 2" key="1">
    <citation type="submission" date="2020-08" db="EMBL/GenBank/DDBJ databases">
        <authorList>
            <person name="Koutsovoulos G."/>
            <person name="Danchin GJ E."/>
        </authorList>
    </citation>
    <scope>NUCLEOTIDE SEQUENCE [LARGE SCALE GENOMIC DNA]</scope>
</reference>